<reference evidence="4 5" key="1">
    <citation type="submission" date="2020-07" db="EMBL/GenBank/DDBJ databases">
        <title>Genomic Encyclopedia of Type Strains, Phase IV (KMG-IV): sequencing the most valuable type-strain genomes for metagenomic binning, comparative biology and taxonomic classification.</title>
        <authorList>
            <person name="Goeker M."/>
        </authorList>
    </citation>
    <scope>NUCLEOTIDE SEQUENCE [LARGE SCALE GENOMIC DNA]</scope>
    <source>
        <strain evidence="4 5">DSM 45533</strain>
    </source>
</reference>
<keyword evidence="5" id="KW-1185">Reference proteome</keyword>
<dbReference type="InterPro" id="IPR000415">
    <property type="entry name" value="Nitroreductase-like"/>
</dbReference>
<dbReference type="Gene3D" id="3.40.109.10">
    <property type="entry name" value="NADH Oxidase"/>
    <property type="match status" value="1"/>
</dbReference>
<evidence type="ECO:0000259" key="2">
    <source>
        <dbReference type="Pfam" id="PF00881"/>
    </source>
</evidence>
<feature type="region of interest" description="Disordered" evidence="1">
    <location>
        <begin position="154"/>
        <end position="175"/>
    </location>
</feature>
<dbReference type="GO" id="GO:0016491">
    <property type="term" value="F:oxidoreductase activity"/>
    <property type="evidence" value="ECO:0007669"/>
    <property type="project" value="InterPro"/>
</dbReference>
<dbReference type="InterPro" id="IPR054488">
    <property type="entry name" value="ThcOx_dom2"/>
</dbReference>
<feature type="domain" description="Nitroreductase" evidence="2">
    <location>
        <begin position="202"/>
        <end position="382"/>
    </location>
</feature>
<dbReference type="Pfam" id="PF00881">
    <property type="entry name" value="Nitroreductase"/>
    <property type="match status" value="1"/>
</dbReference>
<gene>
    <name evidence="4" type="ORF">HNR30_000269</name>
</gene>
<evidence type="ECO:0000313" key="4">
    <source>
        <dbReference type="EMBL" id="MBA2888934.1"/>
    </source>
</evidence>
<dbReference type="Proteomes" id="UP000530928">
    <property type="component" value="Unassembled WGS sequence"/>
</dbReference>
<dbReference type="InterPro" id="IPR029479">
    <property type="entry name" value="Nitroreductase"/>
</dbReference>
<dbReference type="RefSeq" id="WP_181607534.1">
    <property type="nucleotide sequence ID" value="NZ_BAABAM010000001.1"/>
</dbReference>
<dbReference type="CDD" id="cd02142">
    <property type="entry name" value="McbC_SagB-like_oxidoreductase"/>
    <property type="match status" value="1"/>
</dbReference>
<proteinExistence type="predicted"/>
<dbReference type="PANTHER" id="PTHR43745:SF2">
    <property type="entry name" value="NITROREDUCTASE MJ1384-RELATED"/>
    <property type="match status" value="1"/>
</dbReference>
<organism evidence="4 5">
    <name type="scientific">Nonomuraea soli</name>
    <dbReference type="NCBI Taxonomy" id="1032476"/>
    <lineage>
        <taxon>Bacteria</taxon>
        <taxon>Bacillati</taxon>
        <taxon>Actinomycetota</taxon>
        <taxon>Actinomycetes</taxon>
        <taxon>Streptosporangiales</taxon>
        <taxon>Streptosporangiaceae</taxon>
        <taxon>Nonomuraea</taxon>
    </lineage>
</organism>
<dbReference type="NCBIfam" id="TIGR03605">
    <property type="entry name" value="antibiot_sagB"/>
    <property type="match status" value="1"/>
</dbReference>
<dbReference type="SUPFAM" id="SSF55469">
    <property type="entry name" value="FMN-dependent nitroreductase-like"/>
    <property type="match status" value="1"/>
</dbReference>
<dbReference type="Pfam" id="PF22767">
    <property type="entry name" value="ThcOx"/>
    <property type="match status" value="1"/>
</dbReference>
<dbReference type="InterPro" id="IPR020051">
    <property type="entry name" value="SagB-type_dehydrogenase"/>
</dbReference>
<evidence type="ECO:0000259" key="3">
    <source>
        <dbReference type="Pfam" id="PF22767"/>
    </source>
</evidence>
<dbReference type="EMBL" id="JACDUR010000001">
    <property type="protein sequence ID" value="MBA2888934.1"/>
    <property type="molecule type" value="Genomic_DNA"/>
</dbReference>
<dbReference type="InterPro" id="IPR052544">
    <property type="entry name" value="Bacteriocin_Proc_Enz"/>
</dbReference>
<sequence length="390" mass="41610">MRSALVCEAGGVRLAEAVLTSRLAGAGAAPDPHGPPRLSRFAVLRLSRFAALRRHGEHLVLESPVAGYRVTLLRPRDVVLLSLLARPRTLTELQELAPDQGTGPLVAFLAGLGLLVPAAANGLTPEDLEPPAALREFHDVWAHALSRTGLTDTRLGGTNRFDGRHPRPPALRADAPGEPIALAEVDLDRLRRDDPTLTDVMERRRSVRTFGRRPIPADRLSELLHRVARITGVGHDGLLRPVPSAGGMHELEYYLAVRTCDGLAPGLYRYRPADHTLVPFPADVTSLVRILDHAHRAMGGTGVPHVVLTLAARFGRQSWKYEGISYALTLKNAGVVMEAVCLAATAMGLAACPLGGGDSAAFATATGLDPLEESSVAEIALGSLPGREET</sequence>
<accession>A0A7W0CD31</accession>
<dbReference type="AlphaFoldDB" id="A0A7W0CD31"/>
<dbReference type="PANTHER" id="PTHR43745">
    <property type="entry name" value="NITROREDUCTASE MJ1384-RELATED"/>
    <property type="match status" value="1"/>
</dbReference>
<name>A0A7W0CD31_9ACTN</name>
<evidence type="ECO:0000313" key="5">
    <source>
        <dbReference type="Proteomes" id="UP000530928"/>
    </source>
</evidence>
<comment type="caution">
    <text evidence="4">The sequence shown here is derived from an EMBL/GenBank/DDBJ whole genome shotgun (WGS) entry which is preliminary data.</text>
</comment>
<protein>
    <submittedName>
        <fullName evidence="4">SagB-type dehydrogenase family enzyme</fullName>
    </submittedName>
</protein>
<evidence type="ECO:0000256" key="1">
    <source>
        <dbReference type="SAM" id="MobiDB-lite"/>
    </source>
</evidence>
<feature type="domain" description="Cyanobactin oxidase ThcOx second" evidence="3">
    <location>
        <begin position="44"/>
        <end position="150"/>
    </location>
</feature>